<keyword evidence="3" id="KW-1185">Reference proteome</keyword>
<name>A0AA40DSV1_9PEZI</name>
<evidence type="ECO:0000256" key="1">
    <source>
        <dbReference type="SAM" id="Phobius"/>
    </source>
</evidence>
<organism evidence="2 3">
    <name type="scientific">Lasiosphaeris hirsuta</name>
    <dbReference type="NCBI Taxonomy" id="260670"/>
    <lineage>
        <taxon>Eukaryota</taxon>
        <taxon>Fungi</taxon>
        <taxon>Dikarya</taxon>
        <taxon>Ascomycota</taxon>
        <taxon>Pezizomycotina</taxon>
        <taxon>Sordariomycetes</taxon>
        <taxon>Sordariomycetidae</taxon>
        <taxon>Sordariales</taxon>
        <taxon>Lasiosphaeriaceae</taxon>
        <taxon>Lasiosphaeris</taxon>
    </lineage>
</organism>
<dbReference type="Proteomes" id="UP001172102">
    <property type="component" value="Unassembled WGS sequence"/>
</dbReference>
<evidence type="ECO:0000313" key="2">
    <source>
        <dbReference type="EMBL" id="KAK0712072.1"/>
    </source>
</evidence>
<accession>A0AA40DSV1</accession>
<protein>
    <submittedName>
        <fullName evidence="2">Uncharacterized protein</fullName>
    </submittedName>
</protein>
<sequence length="206" mass="23732">MALEIDVKLWRATAAALVMARMCVTSDYQMPTLAFWIVYLFYATLCERCAFVNKSKLIMRSQWHFVRMAEWHDFWTRKEFIAKHHLEALYPPAPESAKSAHTDMCTILLSSSHAHKIFPCIYTTKGLKPSDQCFCFLPTQHHPPRRLCLTSIPHLSRTCAPNTSLVILCHLSDPIRSVEEYNLDFWAFLHGLRVLEVPPLASPTQV</sequence>
<dbReference type="AlphaFoldDB" id="A0AA40DSV1"/>
<comment type="caution">
    <text evidence="2">The sequence shown here is derived from an EMBL/GenBank/DDBJ whole genome shotgun (WGS) entry which is preliminary data.</text>
</comment>
<keyword evidence="1" id="KW-1133">Transmembrane helix</keyword>
<keyword evidence="1" id="KW-0472">Membrane</keyword>
<keyword evidence="1" id="KW-0812">Transmembrane</keyword>
<evidence type="ECO:0000313" key="3">
    <source>
        <dbReference type="Proteomes" id="UP001172102"/>
    </source>
</evidence>
<proteinExistence type="predicted"/>
<feature type="transmembrane region" description="Helical" evidence="1">
    <location>
        <begin position="33"/>
        <end position="51"/>
    </location>
</feature>
<dbReference type="EMBL" id="JAUKUA010000005">
    <property type="protein sequence ID" value="KAK0712072.1"/>
    <property type="molecule type" value="Genomic_DNA"/>
</dbReference>
<reference evidence="2" key="1">
    <citation type="submission" date="2023-06" db="EMBL/GenBank/DDBJ databases">
        <title>Genome-scale phylogeny and comparative genomics of the fungal order Sordariales.</title>
        <authorList>
            <consortium name="Lawrence Berkeley National Laboratory"/>
            <person name="Hensen N."/>
            <person name="Bonometti L."/>
            <person name="Westerberg I."/>
            <person name="Brannstrom I.O."/>
            <person name="Guillou S."/>
            <person name="Cros-Aarteil S."/>
            <person name="Calhoun S."/>
            <person name="Haridas S."/>
            <person name="Kuo A."/>
            <person name="Mondo S."/>
            <person name="Pangilinan J."/>
            <person name="Riley R."/>
            <person name="Labutti K."/>
            <person name="Andreopoulos B."/>
            <person name="Lipzen A."/>
            <person name="Chen C."/>
            <person name="Yanf M."/>
            <person name="Daum C."/>
            <person name="Ng V."/>
            <person name="Clum A."/>
            <person name="Steindorff A."/>
            <person name="Ohm R."/>
            <person name="Martin F."/>
            <person name="Silar P."/>
            <person name="Natvig D."/>
            <person name="Lalanne C."/>
            <person name="Gautier V."/>
            <person name="Ament-Velasquez S.L."/>
            <person name="Kruys A."/>
            <person name="Hutchinson M.I."/>
            <person name="Powell A.J."/>
            <person name="Barry K."/>
            <person name="Miller A.N."/>
            <person name="Grigoriev I.V."/>
            <person name="Debuchy R."/>
            <person name="Gladieux P."/>
            <person name="Thoren M.H."/>
            <person name="Johannesson H."/>
        </authorList>
    </citation>
    <scope>NUCLEOTIDE SEQUENCE</scope>
    <source>
        <strain evidence="2">SMH4607-1</strain>
    </source>
</reference>
<gene>
    <name evidence="2" type="ORF">B0H67DRAFT_647390</name>
</gene>